<dbReference type="InterPro" id="IPR002104">
    <property type="entry name" value="Integrase_catalytic"/>
</dbReference>
<keyword evidence="3" id="KW-0233">DNA recombination</keyword>
<keyword evidence="1" id="KW-0229">DNA integration</keyword>
<evidence type="ECO:0000256" key="1">
    <source>
        <dbReference type="ARBA" id="ARBA00022908"/>
    </source>
</evidence>
<dbReference type="InterPro" id="IPR050090">
    <property type="entry name" value="Tyrosine_recombinase_XerCD"/>
</dbReference>
<dbReference type="CDD" id="cd00796">
    <property type="entry name" value="INT_Rci_Hp1_C"/>
    <property type="match status" value="1"/>
</dbReference>
<keyword evidence="2" id="KW-0238">DNA-binding</keyword>
<organism evidence="5 6">
    <name type="scientific">Paraperlucidibaca wandonensis</name>
    <dbReference type="NCBI Taxonomy" id="1268273"/>
    <lineage>
        <taxon>Bacteria</taxon>
        <taxon>Pseudomonadati</taxon>
        <taxon>Pseudomonadota</taxon>
        <taxon>Gammaproteobacteria</taxon>
        <taxon>Moraxellales</taxon>
        <taxon>Moraxellaceae</taxon>
        <taxon>Paraperlucidibaca</taxon>
    </lineage>
</organism>
<dbReference type="PANTHER" id="PTHR30349">
    <property type="entry name" value="PHAGE INTEGRASE-RELATED"/>
    <property type="match status" value="1"/>
</dbReference>
<dbReference type="Proteomes" id="UP001597044">
    <property type="component" value="Unassembled WGS sequence"/>
</dbReference>
<dbReference type="PANTHER" id="PTHR30349:SF94">
    <property type="entry name" value="INTEGRASE_RECOMBINASE HI_1414-RELATED"/>
    <property type="match status" value="1"/>
</dbReference>
<dbReference type="Gene3D" id="1.10.150.130">
    <property type="match status" value="1"/>
</dbReference>
<evidence type="ECO:0000256" key="2">
    <source>
        <dbReference type="ARBA" id="ARBA00023125"/>
    </source>
</evidence>
<sequence length="351" mass="40496">MASFRKRGDLQWQARIARKGYPAQVKTFNTKSEAEAWARDIERDMDRGGFISRVEAESTTLKACIDRYTREVSAQKRGYQKEIYLANIWSALPLASRFMSSIRSSDIASLRDDWLKTLKPATVLRRIAFISHVFTIARKEWRMESITNPVALIRKPQPNNARSRRLDDHALQSTKGIGANELDTVIAASQSDLLPTIVVLAIETAMRRGEIADMQWEHVDLKRRFVHLPETKNGSSRDVPLSPKAITVLERLQQSSGPVFNLRSDAITRAFDRARQRARKLYEVRCEEQGIESDKRFLMDLRFHDLRHEATSRLASIFPLHELTKITGHKDPRMLMRYYHPRAEDLALKLK</sequence>
<dbReference type="InterPro" id="IPR011010">
    <property type="entry name" value="DNA_brk_join_enz"/>
</dbReference>
<feature type="domain" description="Tyr recombinase" evidence="4">
    <location>
        <begin position="172"/>
        <end position="351"/>
    </location>
</feature>
<dbReference type="Gene3D" id="1.10.443.10">
    <property type="entry name" value="Intergrase catalytic core"/>
    <property type="match status" value="1"/>
</dbReference>
<reference evidence="6" key="1">
    <citation type="journal article" date="2019" name="Int. J. Syst. Evol. Microbiol.">
        <title>The Global Catalogue of Microorganisms (GCM) 10K type strain sequencing project: providing services to taxonomists for standard genome sequencing and annotation.</title>
        <authorList>
            <consortium name="The Broad Institute Genomics Platform"/>
            <consortium name="The Broad Institute Genome Sequencing Center for Infectious Disease"/>
            <person name="Wu L."/>
            <person name="Ma J."/>
        </authorList>
    </citation>
    <scope>NUCLEOTIDE SEQUENCE [LARGE SCALE GENOMIC DNA]</scope>
    <source>
        <strain evidence="6">CCUG 63419</strain>
    </source>
</reference>
<keyword evidence="6" id="KW-1185">Reference proteome</keyword>
<evidence type="ECO:0000313" key="5">
    <source>
        <dbReference type="EMBL" id="MFD0950105.1"/>
    </source>
</evidence>
<dbReference type="InterPro" id="IPR013762">
    <property type="entry name" value="Integrase-like_cat_sf"/>
</dbReference>
<gene>
    <name evidence="5" type="ORF">ACFQ0F_06850</name>
</gene>
<evidence type="ECO:0000259" key="4">
    <source>
        <dbReference type="PROSITE" id="PS51898"/>
    </source>
</evidence>
<dbReference type="SUPFAM" id="SSF56349">
    <property type="entry name" value="DNA breaking-rejoining enzymes"/>
    <property type="match status" value="1"/>
</dbReference>
<dbReference type="InterPro" id="IPR010998">
    <property type="entry name" value="Integrase_recombinase_N"/>
</dbReference>
<protein>
    <submittedName>
        <fullName evidence="5">Integrase</fullName>
    </submittedName>
</protein>
<dbReference type="Pfam" id="PF00589">
    <property type="entry name" value="Phage_integrase"/>
    <property type="match status" value="1"/>
</dbReference>
<dbReference type="EMBL" id="JBHTIT010000001">
    <property type="protein sequence ID" value="MFD0950105.1"/>
    <property type="molecule type" value="Genomic_DNA"/>
</dbReference>
<dbReference type="RefSeq" id="WP_379070507.1">
    <property type="nucleotide sequence ID" value="NZ_JBHTIT010000001.1"/>
</dbReference>
<comment type="caution">
    <text evidence="5">The sequence shown here is derived from an EMBL/GenBank/DDBJ whole genome shotgun (WGS) entry which is preliminary data.</text>
</comment>
<dbReference type="PROSITE" id="PS51898">
    <property type="entry name" value="TYR_RECOMBINASE"/>
    <property type="match status" value="1"/>
</dbReference>
<accession>A0ABW3HFW6</accession>
<evidence type="ECO:0000313" key="6">
    <source>
        <dbReference type="Proteomes" id="UP001597044"/>
    </source>
</evidence>
<evidence type="ECO:0000256" key="3">
    <source>
        <dbReference type="ARBA" id="ARBA00023172"/>
    </source>
</evidence>
<proteinExistence type="predicted"/>
<name>A0ABW3HFW6_9GAMM</name>